<feature type="region of interest" description="Disordered" evidence="1">
    <location>
        <begin position="1"/>
        <end position="23"/>
    </location>
</feature>
<proteinExistence type="predicted"/>
<dbReference type="AlphaFoldDB" id="A0AA88NX44"/>
<evidence type="ECO:0000256" key="1">
    <source>
        <dbReference type="SAM" id="MobiDB-lite"/>
    </source>
</evidence>
<comment type="caution">
    <text evidence="2">The sequence shown here is derived from an EMBL/GenBank/DDBJ whole genome shotgun (WGS) entry which is preliminary data.</text>
</comment>
<dbReference type="Proteomes" id="UP001187315">
    <property type="component" value="Unassembled WGS sequence"/>
</dbReference>
<protein>
    <submittedName>
        <fullName evidence="2">Uncharacterized protein</fullName>
    </submittedName>
</protein>
<reference evidence="2" key="1">
    <citation type="submission" date="2023-08" db="EMBL/GenBank/DDBJ databases">
        <title>Pelteobagrus vachellii genome.</title>
        <authorList>
            <person name="Liu H."/>
        </authorList>
    </citation>
    <scope>NUCLEOTIDE SEQUENCE</scope>
    <source>
        <strain evidence="2">PRFRI_2022a</strain>
        <tissue evidence="2">Muscle</tissue>
    </source>
</reference>
<keyword evidence="3" id="KW-1185">Reference proteome</keyword>
<sequence>MSSKHHSNWGGGGGAGKDPWSRRFPPFMSRDTSSVHTMTGRITSSLAAGLMDQHGRQRRRSLARNTRVSSFSWLYLSARANPGAVCEPGFPLLARQMSSSLMAIYPAGKGSLRAWWCAKVRGVPDDFLTRTKEPKPAGGTGQDESTGKT</sequence>
<gene>
    <name evidence="2" type="ORF">Q7C36_000142</name>
</gene>
<name>A0AA88NX44_TACVA</name>
<organism evidence="2 3">
    <name type="scientific">Tachysurus vachellii</name>
    <name type="common">Darkbarbel catfish</name>
    <name type="synonym">Pelteobagrus vachellii</name>
    <dbReference type="NCBI Taxonomy" id="175792"/>
    <lineage>
        <taxon>Eukaryota</taxon>
        <taxon>Metazoa</taxon>
        <taxon>Chordata</taxon>
        <taxon>Craniata</taxon>
        <taxon>Vertebrata</taxon>
        <taxon>Euteleostomi</taxon>
        <taxon>Actinopterygii</taxon>
        <taxon>Neopterygii</taxon>
        <taxon>Teleostei</taxon>
        <taxon>Ostariophysi</taxon>
        <taxon>Siluriformes</taxon>
        <taxon>Bagridae</taxon>
        <taxon>Tachysurus</taxon>
    </lineage>
</organism>
<evidence type="ECO:0000313" key="2">
    <source>
        <dbReference type="EMBL" id="KAK2868271.1"/>
    </source>
</evidence>
<feature type="region of interest" description="Disordered" evidence="1">
    <location>
        <begin position="127"/>
        <end position="149"/>
    </location>
</feature>
<evidence type="ECO:0000313" key="3">
    <source>
        <dbReference type="Proteomes" id="UP001187315"/>
    </source>
</evidence>
<accession>A0AA88NX44</accession>
<dbReference type="EMBL" id="JAVHJS010000001">
    <property type="protein sequence ID" value="KAK2868271.1"/>
    <property type="molecule type" value="Genomic_DNA"/>
</dbReference>